<dbReference type="InterPro" id="IPR035474">
    <property type="entry name" value="SIS_Kpsf"/>
</dbReference>
<dbReference type="OrthoDB" id="1872003at2759"/>
<dbReference type="PANTHER" id="PTHR38418:SF2">
    <property type="entry name" value="SUGAR ISOMERASE, KPSF_GUTQ (AFU_ORTHOLOGUE AFUA_6G08860)"/>
    <property type="match status" value="1"/>
</dbReference>
<dbReference type="GeneID" id="28975926"/>
<evidence type="ECO:0000259" key="2">
    <source>
        <dbReference type="PROSITE" id="PS51464"/>
    </source>
</evidence>
<feature type="region of interest" description="Disordered" evidence="1">
    <location>
        <begin position="1"/>
        <end position="115"/>
    </location>
</feature>
<evidence type="ECO:0000256" key="1">
    <source>
        <dbReference type="SAM" id="MobiDB-lite"/>
    </source>
</evidence>
<dbReference type="AlphaFoldDB" id="A0A194SC09"/>
<dbReference type="OMA" id="KMVATFC"/>
<dbReference type="InterPro" id="IPR046348">
    <property type="entry name" value="SIS_dom_sf"/>
</dbReference>
<organism evidence="3 4">
    <name type="scientific">Rhodotorula graminis (strain WP1)</name>
    <dbReference type="NCBI Taxonomy" id="578459"/>
    <lineage>
        <taxon>Eukaryota</taxon>
        <taxon>Fungi</taxon>
        <taxon>Dikarya</taxon>
        <taxon>Basidiomycota</taxon>
        <taxon>Pucciniomycotina</taxon>
        <taxon>Microbotryomycetes</taxon>
        <taxon>Sporidiobolales</taxon>
        <taxon>Sporidiobolaceae</taxon>
        <taxon>Rhodotorula</taxon>
    </lineage>
</organism>
<feature type="region of interest" description="Disordered" evidence="1">
    <location>
        <begin position="407"/>
        <end position="435"/>
    </location>
</feature>
<gene>
    <name evidence="3" type="ORF">RHOBADRAFT_50756</name>
</gene>
<proteinExistence type="predicted"/>
<dbReference type="GO" id="GO:0097367">
    <property type="term" value="F:carbohydrate derivative binding"/>
    <property type="evidence" value="ECO:0007669"/>
    <property type="project" value="InterPro"/>
</dbReference>
<name>A0A194SC09_RHOGW</name>
<reference evidence="3 4" key="1">
    <citation type="journal article" date="2015" name="Front. Microbiol.">
        <title>Genome sequence of the plant growth promoting endophytic yeast Rhodotorula graminis WP1.</title>
        <authorList>
            <person name="Firrincieli A."/>
            <person name="Otillar R."/>
            <person name="Salamov A."/>
            <person name="Schmutz J."/>
            <person name="Khan Z."/>
            <person name="Redman R.S."/>
            <person name="Fleck N.D."/>
            <person name="Lindquist E."/>
            <person name="Grigoriev I.V."/>
            <person name="Doty S.L."/>
        </authorList>
    </citation>
    <scope>NUCLEOTIDE SEQUENCE [LARGE SCALE GENOMIC DNA]</scope>
    <source>
        <strain evidence="3 4">WP1</strain>
    </source>
</reference>
<dbReference type="RefSeq" id="XP_018274317.1">
    <property type="nucleotide sequence ID" value="XM_018415478.1"/>
</dbReference>
<dbReference type="InterPro" id="IPR001347">
    <property type="entry name" value="SIS_dom"/>
</dbReference>
<sequence length="435" mass="44503">MAANAHSYLFSSSGSTSHNPSTSAAPIPFRRRQSSDPAPPLSSLFAMSSLSQQQSPPGSVTSDESSPPSLLFSSTSASPSSSISSSPSLDPSKRSLAFPPPFSLDAGSPGSGLKPSPTQMAVYASNIIRNEAYALLALAARLAPAAHPLHDEDGAYFGHTASAPPASGSSSSSSDEGGEGSQTGELMPPDLDEPVSGGRSSDDVLVESRTNVAFRQVVDLCQAMPPHGKILVTGVGKSGIAARKMVATFCSLGIQAAFLHPLEALHGDLGVVCPCSPSAPCDTLLMISHSGATAELMRLLPIVRPRVRSLIAVTRDADSVLARSCHGWMDAGTGVYPTGMPKGTTDEADSALPAPTSSVVSALAIGDALALTLSRLKVGWDADGKERRLQFFHCHPGGQLGLQLGREGRGVEVPSTSPIAAPSCPPAPVPASVAA</sequence>
<dbReference type="SUPFAM" id="SSF53697">
    <property type="entry name" value="SIS domain"/>
    <property type="match status" value="1"/>
</dbReference>
<feature type="domain" description="SIS" evidence="2">
    <location>
        <begin position="217"/>
        <end position="379"/>
    </location>
</feature>
<evidence type="ECO:0000313" key="4">
    <source>
        <dbReference type="Proteomes" id="UP000053890"/>
    </source>
</evidence>
<protein>
    <recommendedName>
        <fullName evidence="2">SIS domain-containing protein</fullName>
    </recommendedName>
</protein>
<dbReference type="Gene3D" id="3.40.50.10490">
    <property type="entry name" value="Glucose-6-phosphate isomerase like protein, domain 1"/>
    <property type="match status" value="1"/>
</dbReference>
<feature type="compositionally biased region" description="Low complexity" evidence="1">
    <location>
        <begin position="65"/>
        <end position="96"/>
    </location>
</feature>
<feature type="compositionally biased region" description="Low complexity" evidence="1">
    <location>
        <begin position="162"/>
        <end position="175"/>
    </location>
</feature>
<dbReference type="EMBL" id="KQ474073">
    <property type="protein sequence ID" value="KPV78268.1"/>
    <property type="molecule type" value="Genomic_DNA"/>
</dbReference>
<dbReference type="GO" id="GO:1901135">
    <property type="term" value="P:carbohydrate derivative metabolic process"/>
    <property type="evidence" value="ECO:0007669"/>
    <property type="project" value="InterPro"/>
</dbReference>
<accession>A0A194SC09</accession>
<dbReference type="CDD" id="cd05014">
    <property type="entry name" value="SIS_Kpsf"/>
    <property type="match status" value="1"/>
</dbReference>
<dbReference type="PROSITE" id="PS51464">
    <property type="entry name" value="SIS"/>
    <property type="match status" value="1"/>
</dbReference>
<feature type="region of interest" description="Disordered" evidence="1">
    <location>
        <begin position="156"/>
        <end position="202"/>
    </location>
</feature>
<evidence type="ECO:0000313" key="3">
    <source>
        <dbReference type="EMBL" id="KPV78268.1"/>
    </source>
</evidence>
<dbReference type="STRING" id="578459.A0A194SC09"/>
<dbReference type="Proteomes" id="UP000053890">
    <property type="component" value="Unassembled WGS sequence"/>
</dbReference>
<dbReference type="PANTHER" id="PTHR38418">
    <property type="entry name" value="SUGAR ISOMERASE, KPSF/GUTQ (AFU_ORTHOLOGUE AFUA_6G08860)"/>
    <property type="match status" value="1"/>
</dbReference>
<keyword evidence="4" id="KW-1185">Reference proteome</keyword>
<feature type="compositionally biased region" description="Low complexity" evidence="1">
    <location>
        <begin position="11"/>
        <end position="23"/>
    </location>
</feature>
<dbReference type="Pfam" id="PF01380">
    <property type="entry name" value="SIS"/>
    <property type="match status" value="1"/>
</dbReference>